<keyword evidence="4" id="KW-1185">Reference proteome</keyword>
<dbReference type="GO" id="GO:0005829">
    <property type="term" value="C:cytosol"/>
    <property type="evidence" value="ECO:0007669"/>
    <property type="project" value="TreeGrafter"/>
</dbReference>
<name>A0A6L9Y2Q0_9MICO</name>
<protein>
    <submittedName>
        <fullName evidence="3">Thioredoxin family protein</fullName>
    </submittedName>
</protein>
<dbReference type="AlphaFoldDB" id="A0A6L9Y2Q0"/>
<dbReference type="EMBL" id="JAAGWY010000005">
    <property type="protein sequence ID" value="NEN07795.1"/>
    <property type="molecule type" value="Genomic_DNA"/>
</dbReference>
<dbReference type="GO" id="GO:0015035">
    <property type="term" value="F:protein-disulfide reductase activity"/>
    <property type="evidence" value="ECO:0007669"/>
    <property type="project" value="TreeGrafter"/>
</dbReference>
<dbReference type="Pfam" id="PF00085">
    <property type="entry name" value="Thioredoxin"/>
    <property type="match status" value="1"/>
</dbReference>
<organism evidence="3 4">
    <name type="scientific">Leifsonia tongyongensis</name>
    <dbReference type="NCBI Taxonomy" id="1268043"/>
    <lineage>
        <taxon>Bacteria</taxon>
        <taxon>Bacillati</taxon>
        <taxon>Actinomycetota</taxon>
        <taxon>Actinomycetes</taxon>
        <taxon>Micrococcales</taxon>
        <taxon>Microbacteriaceae</taxon>
        <taxon>Leifsonia</taxon>
    </lineage>
</organism>
<dbReference type="RefSeq" id="WP_163291282.1">
    <property type="nucleotide sequence ID" value="NZ_JAAGWY010000005.1"/>
</dbReference>
<comment type="caution">
    <text evidence="3">The sequence shown here is derived from an EMBL/GenBank/DDBJ whole genome shotgun (WGS) entry which is preliminary data.</text>
</comment>
<dbReference type="SUPFAM" id="SSF52833">
    <property type="entry name" value="Thioredoxin-like"/>
    <property type="match status" value="1"/>
</dbReference>
<dbReference type="CDD" id="cd02947">
    <property type="entry name" value="TRX_family"/>
    <property type="match status" value="1"/>
</dbReference>
<evidence type="ECO:0000313" key="4">
    <source>
        <dbReference type="Proteomes" id="UP000474967"/>
    </source>
</evidence>
<dbReference type="Proteomes" id="UP000474967">
    <property type="component" value="Unassembled WGS sequence"/>
</dbReference>
<feature type="domain" description="Thioredoxin" evidence="2">
    <location>
        <begin position="1"/>
        <end position="105"/>
    </location>
</feature>
<evidence type="ECO:0000256" key="1">
    <source>
        <dbReference type="ARBA" id="ARBA00023157"/>
    </source>
</evidence>
<dbReference type="PROSITE" id="PS00194">
    <property type="entry name" value="THIOREDOXIN_1"/>
    <property type="match status" value="1"/>
</dbReference>
<keyword evidence="1" id="KW-1015">Disulfide bond</keyword>
<dbReference type="InterPro" id="IPR013766">
    <property type="entry name" value="Thioredoxin_domain"/>
</dbReference>
<accession>A0A6L9Y2Q0</accession>
<sequence>MATIEVTESNLQEQIDKGGILLLDFWATWCGPCTSFAPIYESASEMNPDIIFGKVDTEAAPGLAEAAGISAIPTLMAFRDGTLVFAQAGALPKPALDQVIEKVRALDMEKVKAEMSAHPDHAAHSSGSDNT</sequence>
<gene>
    <name evidence="3" type="ORF">G3T36_18220</name>
</gene>
<dbReference type="PRINTS" id="PR00421">
    <property type="entry name" value="THIOREDOXIN"/>
</dbReference>
<proteinExistence type="predicted"/>
<dbReference type="InterPro" id="IPR036249">
    <property type="entry name" value="Thioredoxin-like_sf"/>
</dbReference>
<evidence type="ECO:0000313" key="3">
    <source>
        <dbReference type="EMBL" id="NEN07795.1"/>
    </source>
</evidence>
<dbReference type="Gene3D" id="3.40.30.10">
    <property type="entry name" value="Glutaredoxin"/>
    <property type="match status" value="1"/>
</dbReference>
<dbReference type="PROSITE" id="PS51352">
    <property type="entry name" value="THIOREDOXIN_2"/>
    <property type="match status" value="1"/>
</dbReference>
<dbReference type="PANTHER" id="PTHR45663">
    <property type="entry name" value="GEO12009P1"/>
    <property type="match status" value="1"/>
</dbReference>
<dbReference type="PANTHER" id="PTHR45663:SF40">
    <property type="entry name" value="THIOREDOXIN 2"/>
    <property type="match status" value="1"/>
</dbReference>
<evidence type="ECO:0000259" key="2">
    <source>
        <dbReference type="PROSITE" id="PS51352"/>
    </source>
</evidence>
<reference evidence="3 4" key="1">
    <citation type="journal article" date="2014" name="J. Microbiol.">
        <title>Diaminobutyricibacter tongyongensis gen. nov., sp. nov. and Homoserinibacter gongjuensis gen. nov., sp. nov. belong to the family Microbacteriaceae.</title>
        <authorList>
            <person name="Kim S.J."/>
            <person name="Ahn J.H."/>
            <person name="Weon H.Y."/>
            <person name="Hamada M."/>
            <person name="Suzuki K."/>
            <person name="Kwon S.W."/>
        </authorList>
    </citation>
    <scope>NUCLEOTIDE SEQUENCE [LARGE SCALE GENOMIC DNA]</scope>
    <source>
        <strain evidence="3 4">NBRC 108724</strain>
    </source>
</reference>
<dbReference type="InterPro" id="IPR017937">
    <property type="entry name" value="Thioredoxin_CS"/>
</dbReference>